<feature type="region of interest" description="Disordered" evidence="1">
    <location>
        <begin position="52"/>
        <end position="83"/>
    </location>
</feature>
<dbReference type="Proteomes" id="UP001595952">
    <property type="component" value="Unassembled WGS sequence"/>
</dbReference>
<evidence type="ECO:0000313" key="2">
    <source>
        <dbReference type="EMBL" id="MFC4638546.1"/>
    </source>
</evidence>
<dbReference type="Gene3D" id="3.30.1330.70">
    <property type="entry name" value="Holliday junction resolvase RusA"/>
    <property type="match status" value="1"/>
</dbReference>
<name>A0ABV9I8A9_9DEIO</name>
<gene>
    <name evidence="2" type="ORF">ACFO0D_09345</name>
</gene>
<keyword evidence="3" id="KW-1185">Reference proteome</keyword>
<dbReference type="InterPro" id="IPR036614">
    <property type="entry name" value="RusA-like_sf"/>
</dbReference>
<dbReference type="RefSeq" id="WP_380061555.1">
    <property type="nucleotide sequence ID" value="NZ_JBHSEI010000006.1"/>
</dbReference>
<proteinExistence type="predicted"/>
<dbReference type="EMBL" id="JBHSEI010000006">
    <property type="protein sequence ID" value="MFC4638546.1"/>
    <property type="molecule type" value="Genomic_DNA"/>
</dbReference>
<reference evidence="3" key="1">
    <citation type="journal article" date="2019" name="Int. J. Syst. Evol. Microbiol.">
        <title>The Global Catalogue of Microorganisms (GCM) 10K type strain sequencing project: providing services to taxonomists for standard genome sequencing and annotation.</title>
        <authorList>
            <consortium name="The Broad Institute Genomics Platform"/>
            <consortium name="The Broad Institute Genome Sequencing Center for Infectious Disease"/>
            <person name="Wu L."/>
            <person name="Ma J."/>
        </authorList>
    </citation>
    <scope>NUCLEOTIDE SEQUENCE [LARGE SCALE GENOMIC DNA]</scope>
    <source>
        <strain evidence="3">CCUG 55995</strain>
    </source>
</reference>
<evidence type="ECO:0000256" key="1">
    <source>
        <dbReference type="SAM" id="MobiDB-lite"/>
    </source>
</evidence>
<accession>A0ABV9I8A9</accession>
<protein>
    <submittedName>
        <fullName evidence="2">Uncharacterized protein</fullName>
    </submittedName>
</protein>
<organism evidence="2 3">
    <name type="scientific">Deinococcus hohokamensis</name>
    <dbReference type="NCBI Taxonomy" id="309883"/>
    <lineage>
        <taxon>Bacteria</taxon>
        <taxon>Thermotogati</taxon>
        <taxon>Deinococcota</taxon>
        <taxon>Deinococci</taxon>
        <taxon>Deinococcales</taxon>
        <taxon>Deinococcaceae</taxon>
        <taxon>Deinococcus</taxon>
    </lineage>
</organism>
<sequence length="204" mass="22277">MNPFPIRQAAENYLAKIPDLAQREATRIRLGLTTSAKHVDCSDYSCPEDVEERQSFGFPPGLPRRQQKERHDHNAKGDSCAATRPSTGYIQIENHHQEQHAAHYTAAPPPGPLHGVVVPPNLTFTLPFPPSLNSIWRAMVITKGGKPMARILLSQEGRAYRLVVRNVIRSLGNPTTPPGARLALTLTACPQIGVAVTSATCPKP</sequence>
<comment type="caution">
    <text evidence="2">The sequence shown here is derived from an EMBL/GenBank/DDBJ whole genome shotgun (WGS) entry which is preliminary data.</text>
</comment>
<evidence type="ECO:0000313" key="3">
    <source>
        <dbReference type="Proteomes" id="UP001595952"/>
    </source>
</evidence>